<evidence type="ECO:0000313" key="1">
    <source>
        <dbReference type="EMBL" id="KAJ8064289.1"/>
    </source>
</evidence>
<comment type="caution">
    <text evidence="1">The sequence shown here is derived from an EMBL/GenBank/DDBJ whole genome shotgun (WGS) entry which is preliminary data.</text>
</comment>
<dbReference type="AlphaFoldDB" id="A0A9X0AK57"/>
<protein>
    <submittedName>
        <fullName evidence="1">Uncharacterized protein</fullName>
    </submittedName>
</protein>
<gene>
    <name evidence="1" type="ORF">OCU04_006635</name>
</gene>
<sequence>MEEVAQEKVSTAAHMMINFKLMDFKGSLPAPGYHAVWMQLNRYMMLHTGYVEQSRGLFERVFGKGSLKDITAVPAAT</sequence>
<dbReference type="Proteomes" id="UP001152300">
    <property type="component" value="Unassembled WGS sequence"/>
</dbReference>
<accession>A0A9X0AK57</accession>
<proteinExistence type="predicted"/>
<evidence type="ECO:0000313" key="2">
    <source>
        <dbReference type="Proteomes" id="UP001152300"/>
    </source>
</evidence>
<name>A0A9X0AK57_9HELO</name>
<organism evidence="1 2">
    <name type="scientific">Sclerotinia nivalis</name>
    <dbReference type="NCBI Taxonomy" id="352851"/>
    <lineage>
        <taxon>Eukaryota</taxon>
        <taxon>Fungi</taxon>
        <taxon>Dikarya</taxon>
        <taxon>Ascomycota</taxon>
        <taxon>Pezizomycotina</taxon>
        <taxon>Leotiomycetes</taxon>
        <taxon>Helotiales</taxon>
        <taxon>Sclerotiniaceae</taxon>
        <taxon>Sclerotinia</taxon>
    </lineage>
</organism>
<dbReference type="OrthoDB" id="3520682at2759"/>
<dbReference type="EMBL" id="JAPEIS010000007">
    <property type="protein sequence ID" value="KAJ8064289.1"/>
    <property type="molecule type" value="Genomic_DNA"/>
</dbReference>
<keyword evidence="2" id="KW-1185">Reference proteome</keyword>
<reference evidence="1" key="1">
    <citation type="submission" date="2022-11" db="EMBL/GenBank/DDBJ databases">
        <title>Genome Resource of Sclerotinia nivalis Strain SnTB1, a Plant Pathogen Isolated from American Ginseng.</title>
        <authorList>
            <person name="Fan S."/>
        </authorList>
    </citation>
    <scope>NUCLEOTIDE SEQUENCE</scope>
    <source>
        <strain evidence="1">SnTB1</strain>
    </source>
</reference>